<evidence type="ECO:0000256" key="4">
    <source>
        <dbReference type="ARBA" id="ARBA00023125"/>
    </source>
</evidence>
<dbReference type="Gene3D" id="3.40.50.2300">
    <property type="match status" value="1"/>
</dbReference>
<gene>
    <name evidence="9" type="ORF">SAMN05444274_104170</name>
</gene>
<keyword evidence="3" id="KW-0805">Transcription regulation</keyword>
<dbReference type="InterPro" id="IPR027417">
    <property type="entry name" value="P-loop_NTPase"/>
</dbReference>
<dbReference type="GO" id="GO:0006355">
    <property type="term" value="P:regulation of DNA-templated transcription"/>
    <property type="evidence" value="ECO:0007669"/>
    <property type="project" value="InterPro"/>
</dbReference>
<name>A0A1M5A3D2_9BACT</name>
<dbReference type="SUPFAM" id="SSF46689">
    <property type="entry name" value="Homeodomain-like"/>
    <property type="match status" value="1"/>
</dbReference>
<keyword evidence="1" id="KW-0547">Nucleotide-binding</keyword>
<evidence type="ECO:0000259" key="7">
    <source>
        <dbReference type="PROSITE" id="PS50045"/>
    </source>
</evidence>
<sequence>MTSQSNNISYKIFIVEDNKLYAQVLKKQLVDQNYQVKVFYNGKDCISNLDDQPDVITLDYTLPDMTGHEVLKEIQKKAPNSHVVIISAQESINTAIELMKDGAYDYIMKAADTREKITNVIKNIYQSDQLKLENTRLKDAIKEHYSFRKLIKGNSREIDHVFSLMGKAVQTNISVSIYGETGTGKELVAKGIHYNSSRSNKPFVAVNVSAIPEGLIESELFGHEKGAFTGADFRKLGKFELANTGTLFLDEIADLDLSVQAKLLRVIQERELVRLGGTEVIPLDVRILTATHKNLSTLVNEGKFRQDLFYRLLGLPIELPPLRQRGNDIILLAKHFVNEFCRENKMAPKNITDETKQMLRTYHYPGNIRELKAVMELACVMTNSDSIKPSHLNMSVDENVHNLLSSEKSLEEYNYDIVKHFLNKYNQNVRLVAKKLGIGKSTIYRMLQKKEFAMN</sequence>
<dbReference type="STRING" id="1484053.SAMN05444274_104170"/>
<dbReference type="PROSITE" id="PS50110">
    <property type="entry name" value="RESPONSE_REGULATORY"/>
    <property type="match status" value="1"/>
</dbReference>
<dbReference type="Gene3D" id="1.10.8.60">
    <property type="match status" value="1"/>
</dbReference>
<dbReference type="RefSeq" id="WP_073001663.1">
    <property type="nucleotide sequence ID" value="NZ_FQUM01000004.1"/>
</dbReference>
<dbReference type="AlphaFoldDB" id="A0A1M5A3D2"/>
<dbReference type="PANTHER" id="PTHR32071">
    <property type="entry name" value="TRANSCRIPTIONAL REGULATORY PROTEIN"/>
    <property type="match status" value="1"/>
</dbReference>
<dbReference type="Pfam" id="PF25601">
    <property type="entry name" value="AAA_lid_14"/>
    <property type="match status" value="1"/>
</dbReference>
<dbReference type="CDD" id="cd00009">
    <property type="entry name" value="AAA"/>
    <property type="match status" value="1"/>
</dbReference>
<proteinExistence type="predicted"/>
<dbReference type="PROSITE" id="PS50045">
    <property type="entry name" value="SIGMA54_INTERACT_4"/>
    <property type="match status" value="1"/>
</dbReference>
<dbReference type="PROSITE" id="PS00688">
    <property type="entry name" value="SIGMA54_INTERACT_3"/>
    <property type="match status" value="1"/>
</dbReference>
<dbReference type="GO" id="GO:0005524">
    <property type="term" value="F:ATP binding"/>
    <property type="evidence" value="ECO:0007669"/>
    <property type="project" value="UniProtKB-KW"/>
</dbReference>
<dbReference type="PROSITE" id="PS00676">
    <property type="entry name" value="SIGMA54_INTERACT_2"/>
    <property type="match status" value="1"/>
</dbReference>
<dbReference type="InterPro" id="IPR002078">
    <property type="entry name" value="Sigma_54_int"/>
</dbReference>
<dbReference type="FunFam" id="3.40.50.300:FF:000006">
    <property type="entry name" value="DNA-binding transcriptional regulator NtrC"/>
    <property type="match status" value="1"/>
</dbReference>
<feature type="modified residue" description="4-aspartylphosphate" evidence="6">
    <location>
        <position position="59"/>
    </location>
</feature>
<dbReference type="InterPro" id="IPR025944">
    <property type="entry name" value="Sigma_54_int_dom_CS"/>
</dbReference>
<dbReference type="PANTHER" id="PTHR32071:SF113">
    <property type="entry name" value="ALGINATE BIOSYNTHESIS TRANSCRIPTIONAL REGULATORY PROTEIN ALGB"/>
    <property type="match status" value="1"/>
</dbReference>
<evidence type="ECO:0000259" key="8">
    <source>
        <dbReference type="PROSITE" id="PS50110"/>
    </source>
</evidence>
<evidence type="ECO:0000313" key="10">
    <source>
        <dbReference type="Proteomes" id="UP000184164"/>
    </source>
</evidence>
<evidence type="ECO:0000313" key="9">
    <source>
        <dbReference type="EMBL" id="SHF24830.1"/>
    </source>
</evidence>
<protein>
    <submittedName>
        <fullName evidence="9">DNA-binding transcriptional response regulator, NtrC family, contains REC, AAA-type ATPase, and a Fis-type DNA-binding domains</fullName>
    </submittedName>
</protein>
<dbReference type="InterPro" id="IPR025943">
    <property type="entry name" value="Sigma_54_int_dom_ATP-bd_2"/>
</dbReference>
<evidence type="ECO:0000256" key="3">
    <source>
        <dbReference type="ARBA" id="ARBA00023015"/>
    </source>
</evidence>
<dbReference type="GO" id="GO:0003677">
    <property type="term" value="F:DNA binding"/>
    <property type="evidence" value="ECO:0007669"/>
    <property type="project" value="UniProtKB-KW"/>
</dbReference>
<evidence type="ECO:0000256" key="1">
    <source>
        <dbReference type="ARBA" id="ARBA00022741"/>
    </source>
</evidence>
<keyword evidence="4 9" id="KW-0238">DNA-binding</keyword>
<dbReference type="SMART" id="SM00382">
    <property type="entry name" value="AAA"/>
    <property type="match status" value="1"/>
</dbReference>
<keyword evidence="10" id="KW-1185">Reference proteome</keyword>
<feature type="domain" description="Sigma-54 factor interaction" evidence="7">
    <location>
        <begin position="151"/>
        <end position="380"/>
    </location>
</feature>
<evidence type="ECO:0000256" key="6">
    <source>
        <dbReference type="PROSITE-ProRule" id="PRU00169"/>
    </source>
</evidence>
<dbReference type="SUPFAM" id="SSF52540">
    <property type="entry name" value="P-loop containing nucleoside triphosphate hydrolases"/>
    <property type="match status" value="1"/>
</dbReference>
<dbReference type="InterPro" id="IPR009057">
    <property type="entry name" value="Homeodomain-like_sf"/>
</dbReference>
<dbReference type="InterPro" id="IPR011006">
    <property type="entry name" value="CheY-like_superfamily"/>
</dbReference>
<keyword evidence="6" id="KW-0597">Phosphoprotein</keyword>
<keyword evidence="2" id="KW-0067">ATP-binding</keyword>
<dbReference type="SMART" id="SM00448">
    <property type="entry name" value="REC"/>
    <property type="match status" value="1"/>
</dbReference>
<dbReference type="GO" id="GO:0000160">
    <property type="term" value="P:phosphorelay signal transduction system"/>
    <property type="evidence" value="ECO:0007669"/>
    <property type="project" value="InterPro"/>
</dbReference>
<feature type="domain" description="Response regulatory" evidence="8">
    <location>
        <begin position="11"/>
        <end position="124"/>
    </location>
</feature>
<keyword evidence="5" id="KW-0804">Transcription</keyword>
<dbReference type="Pfam" id="PF00072">
    <property type="entry name" value="Response_reg"/>
    <property type="match status" value="1"/>
</dbReference>
<dbReference type="InterPro" id="IPR003593">
    <property type="entry name" value="AAA+_ATPase"/>
</dbReference>
<evidence type="ECO:0000256" key="5">
    <source>
        <dbReference type="ARBA" id="ARBA00023163"/>
    </source>
</evidence>
<dbReference type="EMBL" id="FQUM01000004">
    <property type="protein sequence ID" value="SHF24830.1"/>
    <property type="molecule type" value="Genomic_DNA"/>
</dbReference>
<dbReference type="Proteomes" id="UP000184164">
    <property type="component" value="Unassembled WGS sequence"/>
</dbReference>
<dbReference type="Gene3D" id="3.40.50.300">
    <property type="entry name" value="P-loop containing nucleotide triphosphate hydrolases"/>
    <property type="match status" value="1"/>
</dbReference>
<dbReference type="InterPro" id="IPR058031">
    <property type="entry name" value="AAA_lid_NorR"/>
</dbReference>
<dbReference type="Pfam" id="PF00158">
    <property type="entry name" value="Sigma54_activat"/>
    <property type="match status" value="1"/>
</dbReference>
<reference evidence="9 10" key="1">
    <citation type="submission" date="2016-11" db="EMBL/GenBank/DDBJ databases">
        <authorList>
            <person name="Jaros S."/>
            <person name="Januszkiewicz K."/>
            <person name="Wedrychowicz H."/>
        </authorList>
    </citation>
    <scope>NUCLEOTIDE SEQUENCE [LARGE SCALE GENOMIC DNA]</scope>
    <source>
        <strain evidence="9 10">DSM 26910</strain>
    </source>
</reference>
<organism evidence="9 10">
    <name type="scientific">Mariniphaga anaerophila</name>
    <dbReference type="NCBI Taxonomy" id="1484053"/>
    <lineage>
        <taxon>Bacteria</taxon>
        <taxon>Pseudomonadati</taxon>
        <taxon>Bacteroidota</taxon>
        <taxon>Bacteroidia</taxon>
        <taxon>Marinilabiliales</taxon>
        <taxon>Prolixibacteraceae</taxon>
        <taxon>Mariniphaga</taxon>
    </lineage>
</organism>
<dbReference type="InterPro" id="IPR001789">
    <property type="entry name" value="Sig_transdc_resp-reg_receiver"/>
</dbReference>
<evidence type="ECO:0000256" key="2">
    <source>
        <dbReference type="ARBA" id="ARBA00022840"/>
    </source>
</evidence>
<dbReference type="OrthoDB" id="9810703at2"/>
<dbReference type="SUPFAM" id="SSF52172">
    <property type="entry name" value="CheY-like"/>
    <property type="match status" value="1"/>
</dbReference>
<dbReference type="Gene3D" id="1.10.10.60">
    <property type="entry name" value="Homeodomain-like"/>
    <property type="match status" value="1"/>
</dbReference>
<accession>A0A1M5A3D2</accession>